<keyword evidence="4 6" id="KW-1133">Transmembrane helix</keyword>
<dbReference type="AlphaFoldDB" id="A0AAD7PLC4"/>
<sequence>MIVLSVFGKLGAIVASIPFPIMAANHCILYGYSASAGLDFLRLCNIFSFRSKFILGFSLFMSFSIPQYFNLAPVHTGSTGFNNFVQVIFTSPTTVASMIALFLDLTHSLGQCSTFRDSGRKWWEPFMKFNQDSRNKEFYSLPFNLDKFFPPS</sequence>
<dbReference type="Proteomes" id="UP001163823">
    <property type="component" value="Chromosome 8"/>
</dbReference>
<gene>
    <name evidence="7" type="ORF">O6P43_020524</name>
</gene>
<evidence type="ECO:0000313" key="8">
    <source>
        <dbReference type="Proteomes" id="UP001163823"/>
    </source>
</evidence>
<evidence type="ECO:0000256" key="5">
    <source>
        <dbReference type="ARBA" id="ARBA00023136"/>
    </source>
</evidence>
<accession>A0AAD7PLC4</accession>
<dbReference type="EMBL" id="JARAOO010000008">
    <property type="protein sequence ID" value="KAJ7960026.1"/>
    <property type="molecule type" value="Genomic_DNA"/>
</dbReference>
<feature type="transmembrane region" description="Helical" evidence="6">
    <location>
        <begin position="53"/>
        <end position="72"/>
    </location>
</feature>
<comment type="caution">
    <text evidence="7">The sequence shown here is derived from an EMBL/GenBank/DDBJ whole genome shotgun (WGS) entry which is preliminary data.</text>
</comment>
<evidence type="ECO:0000256" key="6">
    <source>
        <dbReference type="SAM" id="Phobius"/>
    </source>
</evidence>
<keyword evidence="5 6" id="KW-0472">Membrane</keyword>
<dbReference type="GO" id="GO:0022857">
    <property type="term" value="F:transmembrane transporter activity"/>
    <property type="evidence" value="ECO:0007669"/>
    <property type="project" value="InterPro"/>
</dbReference>
<feature type="transmembrane region" description="Helical" evidence="6">
    <location>
        <begin position="12"/>
        <end position="32"/>
    </location>
</feature>
<proteinExistence type="inferred from homology"/>
<dbReference type="Pfam" id="PF00860">
    <property type="entry name" value="Xan_ur_permease"/>
    <property type="match status" value="1"/>
</dbReference>
<keyword evidence="8" id="KW-1185">Reference proteome</keyword>
<evidence type="ECO:0000256" key="3">
    <source>
        <dbReference type="ARBA" id="ARBA00022692"/>
    </source>
</evidence>
<protein>
    <submittedName>
        <fullName evidence="7">Nucleobase-ascorbate transporter-like protein</fullName>
    </submittedName>
</protein>
<evidence type="ECO:0000256" key="1">
    <source>
        <dbReference type="ARBA" id="ARBA00004141"/>
    </source>
</evidence>
<keyword evidence="3 6" id="KW-0812">Transmembrane</keyword>
<dbReference type="PANTHER" id="PTHR11119">
    <property type="entry name" value="XANTHINE-URACIL / VITAMIN C PERMEASE FAMILY MEMBER"/>
    <property type="match status" value="1"/>
</dbReference>
<reference evidence="7" key="1">
    <citation type="journal article" date="2023" name="Science">
        <title>Elucidation of the pathway for biosynthesis of saponin adjuvants from the soapbark tree.</title>
        <authorList>
            <person name="Reed J."/>
            <person name="Orme A."/>
            <person name="El-Demerdash A."/>
            <person name="Owen C."/>
            <person name="Martin L.B.B."/>
            <person name="Misra R.C."/>
            <person name="Kikuchi S."/>
            <person name="Rejzek M."/>
            <person name="Martin A.C."/>
            <person name="Harkess A."/>
            <person name="Leebens-Mack J."/>
            <person name="Louveau T."/>
            <person name="Stephenson M.J."/>
            <person name="Osbourn A."/>
        </authorList>
    </citation>
    <scope>NUCLEOTIDE SEQUENCE</scope>
    <source>
        <strain evidence="7">S10</strain>
    </source>
</reference>
<evidence type="ECO:0000313" key="7">
    <source>
        <dbReference type="EMBL" id="KAJ7960026.1"/>
    </source>
</evidence>
<evidence type="ECO:0000256" key="4">
    <source>
        <dbReference type="ARBA" id="ARBA00022989"/>
    </source>
</evidence>
<name>A0AAD7PLC4_QUISA</name>
<dbReference type="GO" id="GO:0016020">
    <property type="term" value="C:membrane"/>
    <property type="evidence" value="ECO:0007669"/>
    <property type="project" value="UniProtKB-SubCell"/>
</dbReference>
<organism evidence="7 8">
    <name type="scientific">Quillaja saponaria</name>
    <name type="common">Soap bark tree</name>
    <dbReference type="NCBI Taxonomy" id="32244"/>
    <lineage>
        <taxon>Eukaryota</taxon>
        <taxon>Viridiplantae</taxon>
        <taxon>Streptophyta</taxon>
        <taxon>Embryophyta</taxon>
        <taxon>Tracheophyta</taxon>
        <taxon>Spermatophyta</taxon>
        <taxon>Magnoliopsida</taxon>
        <taxon>eudicotyledons</taxon>
        <taxon>Gunneridae</taxon>
        <taxon>Pentapetalae</taxon>
        <taxon>rosids</taxon>
        <taxon>fabids</taxon>
        <taxon>Fabales</taxon>
        <taxon>Quillajaceae</taxon>
        <taxon>Quillaja</taxon>
    </lineage>
</organism>
<dbReference type="InterPro" id="IPR006043">
    <property type="entry name" value="NCS2"/>
</dbReference>
<comment type="similarity">
    <text evidence="2">Belongs to the nucleobase:cation symporter-2 (NCS2) (TC 2.A.40) family.</text>
</comment>
<evidence type="ECO:0000256" key="2">
    <source>
        <dbReference type="ARBA" id="ARBA00008821"/>
    </source>
</evidence>
<comment type="subcellular location">
    <subcellularLocation>
        <location evidence="1">Membrane</location>
        <topology evidence="1">Multi-pass membrane protein</topology>
    </subcellularLocation>
</comment>
<dbReference type="KEGG" id="qsa:O6P43_020524"/>
<feature type="transmembrane region" description="Helical" evidence="6">
    <location>
        <begin position="84"/>
        <end position="103"/>
    </location>
</feature>